<dbReference type="PANTHER" id="PTHR34136">
    <property type="match status" value="1"/>
</dbReference>
<dbReference type="InterPro" id="IPR004629">
    <property type="entry name" value="WecG_TagA_CpsF"/>
</dbReference>
<dbReference type="SUPFAM" id="SSF160246">
    <property type="entry name" value="EspE N-terminal domain-like"/>
    <property type="match status" value="1"/>
</dbReference>
<evidence type="ECO:0000256" key="3">
    <source>
        <dbReference type="SAM" id="MobiDB-lite"/>
    </source>
</evidence>
<accession>A0AAP5M756</accession>
<keyword evidence="2" id="KW-0808">Transferase</keyword>
<feature type="region of interest" description="Disordered" evidence="3">
    <location>
        <begin position="308"/>
        <end position="333"/>
    </location>
</feature>
<name>A0AAP5M756_9CYAN</name>
<dbReference type="Proteomes" id="UP000667802">
    <property type="component" value="Unassembled WGS sequence"/>
</dbReference>
<dbReference type="PANTHER" id="PTHR34136:SF1">
    <property type="entry name" value="UDP-N-ACETYL-D-MANNOSAMINURONIC ACID TRANSFERASE"/>
    <property type="match status" value="1"/>
</dbReference>
<comment type="caution">
    <text evidence="4">The sequence shown here is derived from an EMBL/GenBank/DDBJ whole genome shotgun (WGS) entry which is preliminary data.</text>
</comment>
<gene>
    <name evidence="4" type="ORF">G7B40_009335</name>
</gene>
<protein>
    <submittedName>
        <fullName evidence="4">WecB/TagA/CpsF family glycosyltransferase</fullName>
    </submittedName>
</protein>
<dbReference type="InterPro" id="IPR037257">
    <property type="entry name" value="T2SS_E_N_sf"/>
</dbReference>
<dbReference type="GO" id="GO:0016758">
    <property type="term" value="F:hexosyltransferase activity"/>
    <property type="evidence" value="ECO:0007669"/>
    <property type="project" value="TreeGrafter"/>
</dbReference>
<evidence type="ECO:0000256" key="2">
    <source>
        <dbReference type="ARBA" id="ARBA00022679"/>
    </source>
</evidence>
<evidence type="ECO:0000256" key="1">
    <source>
        <dbReference type="ARBA" id="ARBA00022676"/>
    </source>
</evidence>
<keyword evidence="5" id="KW-1185">Reference proteome</keyword>
<dbReference type="EMBL" id="JAALHA020000003">
    <property type="protein sequence ID" value="MDR9894770.1"/>
    <property type="molecule type" value="Genomic_DNA"/>
</dbReference>
<feature type="compositionally biased region" description="Polar residues" evidence="3">
    <location>
        <begin position="313"/>
        <end position="333"/>
    </location>
</feature>
<reference evidence="5" key="1">
    <citation type="journal article" date="2021" name="Science">
        <title>Hunting the eagle killer: A cyanobacterial neurotoxin causes vacuolar myelinopathy.</title>
        <authorList>
            <person name="Breinlinger S."/>
            <person name="Phillips T.J."/>
            <person name="Haram B.N."/>
            <person name="Mares J."/>
            <person name="Martinez Yerena J.A."/>
            <person name="Hrouzek P."/>
            <person name="Sobotka R."/>
            <person name="Henderson W.M."/>
            <person name="Schmieder P."/>
            <person name="Williams S.M."/>
            <person name="Lauderdale J.D."/>
            <person name="Wilde H.D."/>
            <person name="Gerrin W."/>
            <person name="Kust A."/>
            <person name="Washington J.W."/>
            <person name="Wagner C."/>
            <person name="Geier B."/>
            <person name="Liebeke M."/>
            <person name="Enke H."/>
            <person name="Niedermeyer T.H.J."/>
            <person name="Wilde S.B."/>
        </authorList>
    </citation>
    <scope>NUCLEOTIDE SEQUENCE [LARGE SCALE GENOMIC DNA]</scope>
    <source>
        <strain evidence="5">Thurmond2011</strain>
    </source>
</reference>
<dbReference type="RefSeq" id="WP_310833736.1">
    <property type="nucleotide sequence ID" value="NZ_JAALHA020000003.1"/>
</dbReference>
<dbReference type="NCBIfam" id="TIGR00696">
    <property type="entry name" value="wecG_tagA_cpsF"/>
    <property type="match status" value="1"/>
</dbReference>
<keyword evidence="1" id="KW-0328">Glycosyltransferase</keyword>
<dbReference type="Pfam" id="PF03808">
    <property type="entry name" value="Glyco_tran_WecG"/>
    <property type="match status" value="1"/>
</dbReference>
<evidence type="ECO:0000313" key="5">
    <source>
        <dbReference type="Proteomes" id="UP000667802"/>
    </source>
</evidence>
<dbReference type="AlphaFoldDB" id="A0AAP5M756"/>
<dbReference type="CDD" id="cd06533">
    <property type="entry name" value="Glyco_transf_WecG_TagA"/>
    <property type="match status" value="1"/>
</dbReference>
<evidence type="ECO:0000313" key="4">
    <source>
        <dbReference type="EMBL" id="MDR9894770.1"/>
    </source>
</evidence>
<organism evidence="4 5">
    <name type="scientific">Aetokthonos hydrillicola Thurmond2011</name>
    <dbReference type="NCBI Taxonomy" id="2712845"/>
    <lineage>
        <taxon>Bacteria</taxon>
        <taxon>Bacillati</taxon>
        <taxon>Cyanobacteriota</taxon>
        <taxon>Cyanophyceae</taxon>
        <taxon>Nostocales</taxon>
        <taxon>Hapalosiphonaceae</taxon>
        <taxon>Aetokthonos</taxon>
    </lineage>
</organism>
<sequence length="402" mass="45511">MAHLENSTAVSNNLRMQLRFSSRDLSDSNQGNQFTRIFKHNKVQNLPGLEIYLLGRRITCMTVPAIVEAINKACIEGNKIIVANYNVHSFNLSMQIPWYYQFLESAEITHCDSIGILKAIGWMGLKLPLDYRSSYSKLMPKVLEKSNEHGLSVFLLGSKADRLEAALSHLRKQYPSIIFFGHHGYFDKENIEQNESIIQKINQVKPHILVVGMGMPIQESWIQKHRSRLHVNAIMLGGAIVDRLAGVVPDCPNFISNLGLEWLYRLCREPKRLAARYLLGNPAFVLHMVLAKFYAPPLRVQMMEPIDSKTSKDNSANSSLYSNSIPQSQEPLPNVQSKVKRVLDYLVEANLLTKTQVEAIFSEQRLLGMILGEVLERNPTIKEQNIEKVVKKVIASTIVSSD</sequence>
<proteinExistence type="predicted"/>